<feature type="binding site" evidence="1">
    <location>
        <position position="134"/>
    </location>
    <ligand>
        <name>Zn(2+)</name>
        <dbReference type="ChEBI" id="CHEBI:29105"/>
    </ligand>
</feature>
<dbReference type="RefSeq" id="WP_147922288.1">
    <property type="nucleotide sequence ID" value="NZ_VRTY01000048.1"/>
</dbReference>
<dbReference type="EMBL" id="VRTY01000048">
    <property type="protein sequence ID" value="TXK44657.1"/>
    <property type="molecule type" value="Genomic_DNA"/>
</dbReference>
<dbReference type="GO" id="GO:0000976">
    <property type="term" value="F:transcription cis-regulatory region binding"/>
    <property type="evidence" value="ECO:0007669"/>
    <property type="project" value="TreeGrafter"/>
</dbReference>
<dbReference type="GO" id="GO:0003700">
    <property type="term" value="F:DNA-binding transcription factor activity"/>
    <property type="evidence" value="ECO:0007669"/>
    <property type="project" value="InterPro"/>
</dbReference>
<dbReference type="SUPFAM" id="SSF46785">
    <property type="entry name" value="Winged helix' DNA-binding domain"/>
    <property type="match status" value="1"/>
</dbReference>
<proteinExistence type="predicted"/>
<accession>A0A5C8K5Y4</accession>
<feature type="binding site" evidence="1">
    <location>
        <position position="101"/>
    </location>
    <ligand>
        <name>Zn(2+)</name>
        <dbReference type="ChEBI" id="CHEBI:29105"/>
    </ligand>
</feature>
<dbReference type="GO" id="GO:0008270">
    <property type="term" value="F:zinc ion binding"/>
    <property type="evidence" value="ECO:0007669"/>
    <property type="project" value="TreeGrafter"/>
</dbReference>
<dbReference type="InterPro" id="IPR036388">
    <property type="entry name" value="WH-like_DNA-bd_sf"/>
</dbReference>
<dbReference type="PANTHER" id="PTHR33202">
    <property type="entry name" value="ZINC UPTAKE REGULATION PROTEIN"/>
    <property type="match status" value="1"/>
</dbReference>
<sequence>MTKQAQELIKTYGLRNTKCRLDILDLFLTNDHALAHADIEQTLNDRYDRVTIYRTLYSFKEKGLLHSINDISGAIKYALCQEACTQHQHFDNHIHFSCTNCSQTFCISEVHIPAMQLPAGYKVAKLHFSAEGLCKTCSQQAATS</sequence>
<dbReference type="Gene3D" id="1.10.10.10">
    <property type="entry name" value="Winged helix-like DNA-binding domain superfamily/Winged helix DNA-binding domain"/>
    <property type="match status" value="1"/>
</dbReference>
<name>A0A5C8K5Y4_9BACT</name>
<comment type="cofactor">
    <cofactor evidence="1">
        <name>Zn(2+)</name>
        <dbReference type="ChEBI" id="CHEBI:29105"/>
    </cofactor>
    <text evidence="1">Binds 1 zinc ion per subunit.</text>
</comment>
<evidence type="ECO:0000313" key="2">
    <source>
        <dbReference type="EMBL" id="TXK44657.1"/>
    </source>
</evidence>
<dbReference type="Proteomes" id="UP000321926">
    <property type="component" value="Unassembled WGS sequence"/>
</dbReference>
<dbReference type="GO" id="GO:1900376">
    <property type="term" value="P:regulation of secondary metabolite biosynthetic process"/>
    <property type="evidence" value="ECO:0007669"/>
    <property type="project" value="TreeGrafter"/>
</dbReference>
<gene>
    <name evidence="2" type="ORF">FVR03_13525</name>
</gene>
<protein>
    <submittedName>
        <fullName evidence="2">Transcriptional repressor</fullName>
    </submittedName>
</protein>
<dbReference type="InterPro" id="IPR036390">
    <property type="entry name" value="WH_DNA-bd_sf"/>
</dbReference>
<dbReference type="PANTHER" id="PTHR33202:SF22">
    <property type="entry name" value="HYDROGEN PEROXIDE SENSITIVE REPRESSOR"/>
    <property type="match status" value="1"/>
</dbReference>
<keyword evidence="1" id="KW-0479">Metal-binding</keyword>
<keyword evidence="3" id="KW-1185">Reference proteome</keyword>
<evidence type="ECO:0000313" key="3">
    <source>
        <dbReference type="Proteomes" id="UP000321926"/>
    </source>
</evidence>
<dbReference type="Pfam" id="PF01475">
    <property type="entry name" value="FUR"/>
    <property type="match status" value="1"/>
</dbReference>
<feature type="binding site" evidence="1">
    <location>
        <position position="137"/>
    </location>
    <ligand>
        <name>Zn(2+)</name>
        <dbReference type="ChEBI" id="CHEBI:29105"/>
    </ligand>
</feature>
<dbReference type="AlphaFoldDB" id="A0A5C8K5Y4"/>
<dbReference type="GO" id="GO:0045892">
    <property type="term" value="P:negative regulation of DNA-templated transcription"/>
    <property type="evidence" value="ECO:0007669"/>
    <property type="project" value="TreeGrafter"/>
</dbReference>
<comment type="caution">
    <text evidence="2">The sequence shown here is derived from an EMBL/GenBank/DDBJ whole genome shotgun (WGS) entry which is preliminary data.</text>
</comment>
<evidence type="ECO:0000256" key="1">
    <source>
        <dbReference type="PIRSR" id="PIRSR602481-1"/>
    </source>
</evidence>
<dbReference type="OrthoDB" id="594893at2"/>
<keyword evidence="1" id="KW-0862">Zinc</keyword>
<reference evidence="2 3" key="1">
    <citation type="submission" date="2019-08" db="EMBL/GenBank/DDBJ databases">
        <authorList>
            <person name="Shi S."/>
        </authorList>
    </citation>
    <scope>NUCLEOTIDE SEQUENCE [LARGE SCALE GENOMIC DNA]</scope>
    <source>
        <strain evidence="2 3">GY10130</strain>
    </source>
</reference>
<organism evidence="2 3">
    <name type="scientific">Pontibacter qinzhouensis</name>
    <dbReference type="NCBI Taxonomy" id="2603253"/>
    <lineage>
        <taxon>Bacteria</taxon>
        <taxon>Pseudomonadati</taxon>
        <taxon>Bacteroidota</taxon>
        <taxon>Cytophagia</taxon>
        <taxon>Cytophagales</taxon>
        <taxon>Hymenobacteraceae</taxon>
        <taxon>Pontibacter</taxon>
    </lineage>
</organism>
<dbReference type="InterPro" id="IPR002481">
    <property type="entry name" value="FUR"/>
</dbReference>
<feature type="binding site" evidence="1">
    <location>
        <position position="98"/>
    </location>
    <ligand>
        <name>Zn(2+)</name>
        <dbReference type="ChEBI" id="CHEBI:29105"/>
    </ligand>
</feature>